<feature type="coiled-coil region" evidence="7">
    <location>
        <begin position="75"/>
        <end position="102"/>
    </location>
</feature>
<evidence type="ECO:0000256" key="5">
    <source>
        <dbReference type="HAMAP-Rule" id="MF_00093"/>
    </source>
</evidence>
<keyword evidence="4 5" id="KW-0648">Protein biosynthesis</keyword>
<feature type="domain" description="Prokaryotic-type class I peptide chain release factors" evidence="8">
    <location>
        <begin position="228"/>
        <end position="244"/>
    </location>
</feature>
<dbReference type="InterPro" id="IPR050057">
    <property type="entry name" value="Prokaryotic/Mito_RF"/>
</dbReference>
<dbReference type="Gene3D" id="3.30.160.20">
    <property type="match status" value="1"/>
</dbReference>
<evidence type="ECO:0000256" key="6">
    <source>
        <dbReference type="NCBIfam" id="TIGR00019"/>
    </source>
</evidence>
<feature type="modified residue" description="N5-methylglutamine" evidence="5">
    <location>
        <position position="235"/>
    </location>
</feature>
<dbReference type="PANTHER" id="PTHR43804">
    <property type="entry name" value="LD18447P"/>
    <property type="match status" value="1"/>
</dbReference>
<dbReference type="FunFam" id="3.30.70.1660:FF:000002">
    <property type="entry name" value="Peptide chain release factor 1"/>
    <property type="match status" value="1"/>
</dbReference>
<dbReference type="InterPro" id="IPR004373">
    <property type="entry name" value="RF-1"/>
</dbReference>
<dbReference type="Gene3D" id="6.10.140.1950">
    <property type="match status" value="1"/>
</dbReference>
<reference evidence="9" key="2">
    <citation type="submission" date="2023-10" db="EMBL/GenBank/DDBJ databases">
        <authorList>
            <person name="Koga R."/>
            <person name="Fukatsu T."/>
        </authorList>
    </citation>
    <scope>NUCLEOTIDE SEQUENCE</scope>
    <source>
        <strain evidence="9">Kw-01</strain>
    </source>
</reference>
<dbReference type="Pfam" id="PF03462">
    <property type="entry name" value="PCRF"/>
    <property type="match status" value="1"/>
</dbReference>
<gene>
    <name evidence="5 9" type="primary">prfA</name>
    <name evidence="9" type="ORF">ACHINZ_4980</name>
</gene>
<dbReference type="HAMAP" id="MF_00093">
    <property type="entry name" value="Rel_fac_1"/>
    <property type="match status" value="1"/>
</dbReference>
<comment type="similarity">
    <text evidence="2 5">Belongs to the prokaryotic/mitochondrial release factor family.</text>
</comment>
<dbReference type="Gene3D" id="3.30.70.1660">
    <property type="match status" value="1"/>
</dbReference>
<dbReference type="PANTHER" id="PTHR43804:SF7">
    <property type="entry name" value="LD18447P"/>
    <property type="match status" value="1"/>
</dbReference>
<sequence length="356" mass="41202">MNDLLFIKINLIEKRYQEILHHLMNPKIISNQLKFSILSKEYNELSNIMKYFQLWQKNEKEITKIKDLFNDPELCEVVKLEINNLQKENKKLKAKLQNLLFLHDPNDSKNCFLEIRAGTGGNEAALFAHDLYKMYIKYAELSQWNVDIIHLCESEYGGYKEIIIKISGHNVYGTLKFESGGHRVQRIPQTESQGRIHTSTCVVVVLVEVPEMEFSKIHSTDLKIDTFRSSGAGGQHVNTTNSAIRITHIPTGIVVECQDERSQHKNKAKAMSVLAARVHSLELQKKNETEASYRSNLLSSGTRSDRIRTYNYHQQRITDHRINLTLYNLHEILEGKLDLIINPIIDKYKIEQLSIK</sequence>
<dbReference type="InterPro" id="IPR045853">
    <property type="entry name" value="Pep_chain_release_fac_I_sf"/>
</dbReference>
<dbReference type="GO" id="GO:0005737">
    <property type="term" value="C:cytoplasm"/>
    <property type="evidence" value="ECO:0007669"/>
    <property type="project" value="UniProtKB-SubCell"/>
</dbReference>
<dbReference type="InterPro" id="IPR005139">
    <property type="entry name" value="PCRF"/>
</dbReference>
<keyword evidence="7" id="KW-0175">Coiled coil</keyword>
<evidence type="ECO:0000256" key="1">
    <source>
        <dbReference type="ARBA" id="ARBA00002986"/>
    </source>
</evidence>
<dbReference type="EMBL" id="AP028961">
    <property type="protein sequence ID" value="BET44823.1"/>
    <property type="molecule type" value="Genomic_DNA"/>
</dbReference>
<evidence type="ECO:0000256" key="3">
    <source>
        <dbReference type="ARBA" id="ARBA00022481"/>
    </source>
</evidence>
<dbReference type="AlphaFoldDB" id="A0AAT9G539"/>
<dbReference type="GO" id="GO:0016149">
    <property type="term" value="F:translation release factor activity, codon specific"/>
    <property type="evidence" value="ECO:0007669"/>
    <property type="project" value="UniProtKB-UniRule"/>
</dbReference>
<evidence type="ECO:0000313" key="9">
    <source>
        <dbReference type="EMBL" id="BET44823.1"/>
    </source>
</evidence>
<comment type="subcellular location">
    <subcellularLocation>
        <location evidence="5">Cytoplasm</location>
    </subcellularLocation>
</comment>
<dbReference type="SUPFAM" id="SSF75620">
    <property type="entry name" value="Release factor"/>
    <property type="match status" value="1"/>
</dbReference>
<name>A0AAT9G539_9ENTR</name>
<dbReference type="SMART" id="SM00937">
    <property type="entry name" value="PCRF"/>
    <property type="match status" value="1"/>
</dbReference>
<proteinExistence type="inferred from homology"/>
<dbReference type="PROSITE" id="PS00745">
    <property type="entry name" value="RF_PROK_I"/>
    <property type="match status" value="1"/>
</dbReference>
<evidence type="ECO:0000256" key="4">
    <source>
        <dbReference type="ARBA" id="ARBA00022917"/>
    </source>
</evidence>
<organism evidence="9">
    <name type="scientific">Candidatus Aschnera chinzeii</name>
    <dbReference type="NCBI Taxonomy" id="1485666"/>
    <lineage>
        <taxon>Bacteria</taxon>
        <taxon>Pseudomonadati</taxon>
        <taxon>Pseudomonadota</taxon>
        <taxon>Gammaproteobacteria</taxon>
        <taxon>Enterobacterales</taxon>
        <taxon>Enterobacteriaceae</taxon>
        <taxon>Candidatus Aschnera</taxon>
    </lineage>
</organism>
<dbReference type="NCBIfam" id="TIGR00019">
    <property type="entry name" value="prfA"/>
    <property type="match status" value="1"/>
</dbReference>
<dbReference type="FunFam" id="3.30.160.20:FF:000004">
    <property type="entry name" value="Peptide chain release factor 1"/>
    <property type="match status" value="1"/>
</dbReference>
<protein>
    <recommendedName>
        <fullName evidence="5 6">Peptide chain release factor 1</fullName>
        <shortName evidence="5">RF-1</shortName>
    </recommendedName>
</protein>
<evidence type="ECO:0000256" key="7">
    <source>
        <dbReference type="SAM" id="Coils"/>
    </source>
</evidence>
<dbReference type="InterPro" id="IPR000352">
    <property type="entry name" value="Pep_chain_release_fac_I"/>
</dbReference>
<keyword evidence="5" id="KW-0963">Cytoplasm</keyword>
<evidence type="ECO:0000256" key="2">
    <source>
        <dbReference type="ARBA" id="ARBA00010835"/>
    </source>
</evidence>
<accession>A0AAT9G539</accession>
<keyword evidence="3 5" id="KW-0488">Methylation</keyword>
<dbReference type="NCBIfam" id="NF001859">
    <property type="entry name" value="PRK00591.1"/>
    <property type="match status" value="1"/>
</dbReference>
<dbReference type="Pfam" id="PF00472">
    <property type="entry name" value="RF-1"/>
    <property type="match status" value="1"/>
</dbReference>
<comment type="PTM">
    <text evidence="5">Methylated by PrmC. Methylation increases the termination efficiency of RF1.</text>
</comment>
<evidence type="ECO:0000259" key="8">
    <source>
        <dbReference type="PROSITE" id="PS00745"/>
    </source>
</evidence>
<reference evidence="9" key="1">
    <citation type="journal article" date="2023" name="Front. Microbiol.">
        <title>Genome analysis of Candidatus Aschnera chinzeii, the bacterial endosymbiont of the blood-sucking bat fly Penicillidia jenynsii (Insecta: Diptera: Nycteribiidae).</title>
        <authorList>
            <person name="Koga R."/>
            <person name="Moriyama M."/>
            <person name="Nozaki T."/>
            <person name="Fukatsu T."/>
        </authorList>
    </citation>
    <scope>NUCLEOTIDE SEQUENCE</scope>
    <source>
        <strain evidence="9">Kw-01</strain>
    </source>
</reference>
<comment type="function">
    <text evidence="1 5">Peptide chain release factor 1 directs the termination of translation in response to the peptide chain termination codons UAG and UAA.</text>
</comment>